<dbReference type="InterPro" id="IPR035959">
    <property type="entry name" value="RutC-like_sf"/>
</dbReference>
<comment type="similarity">
    <text evidence="1">Belongs to the RutC family.</text>
</comment>
<dbReference type="Pfam" id="PF01042">
    <property type="entry name" value="Ribonuc_L-PSP"/>
    <property type="match status" value="1"/>
</dbReference>
<dbReference type="AlphaFoldDB" id="A0A0J6I411"/>
<dbReference type="RefSeq" id="WP_048369252.1">
    <property type="nucleotide sequence ID" value="NZ_CAKZJC010000152.1"/>
</dbReference>
<dbReference type="GO" id="GO:0005829">
    <property type="term" value="C:cytosol"/>
    <property type="evidence" value="ECO:0007669"/>
    <property type="project" value="TreeGrafter"/>
</dbReference>
<dbReference type="PROSITE" id="PS01094">
    <property type="entry name" value="UPF0076"/>
    <property type="match status" value="1"/>
</dbReference>
<keyword evidence="11" id="KW-1185">Reference proteome</keyword>
<evidence type="ECO:0000313" key="6">
    <source>
        <dbReference type="EMBL" id="MQU35212.1"/>
    </source>
</evidence>
<evidence type="ECO:0000313" key="12">
    <source>
        <dbReference type="Proteomes" id="UP000489190"/>
    </source>
</evidence>
<evidence type="ECO:0000313" key="3">
    <source>
        <dbReference type="EMBL" id="MQT45685.1"/>
    </source>
</evidence>
<dbReference type="Proteomes" id="UP000489190">
    <property type="component" value="Unassembled WGS sequence"/>
</dbReference>
<feature type="chain" id="PRO_5044544057" evidence="2">
    <location>
        <begin position="26"/>
        <end position="167"/>
    </location>
</feature>
<evidence type="ECO:0000313" key="9">
    <source>
        <dbReference type="Proteomes" id="UP000447574"/>
    </source>
</evidence>
<gene>
    <name evidence="7" type="ORF">GHO28_12390</name>
    <name evidence="6" type="ORF">GHO30_28295</name>
    <name evidence="4" type="ORF">GHO37_20215</name>
    <name evidence="5" type="ORF">GHO39_02365</name>
    <name evidence="3" type="ORF">GHO40_02910</name>
</gene>
<evidence type="ECO:0000313" key="4">
    <source>
        <dbReference type="EMBL" id="MQT76610.1"/>
    </source>
</evidence>
<dbReference type="EMBL" id="WIWJ01000004">
    <property type="protein sequence ID" value="MQT45685.1"/>
    <property type="molecule type" value="Genomic_DNA"/>
</dbReference>
<dbReference type="SUPFAM" id="SSF55298">
    <property type="entry name" value="YjgF-like"/>
    <property type="match status" value="1"/>
</dbReference>
<dbReference type="PANTHER" id="PTHR11803">
    <property type="entry name" value="2-IMINOBUTANOATE/2-IMINOPROPANOATE DEAMINASE RIDA"/>
    <property type="match status" value="1"/>
</dbReference>
<evidence type="ECO:0000256" key="1">
    <source>
        <dbReference type="ARBA" id="ARBA00010552"/>
    </source>
</evidence>
<dbReference type="Proteomes" id="UP000470186">
    <property type="component" value="Unassembled WGS sequence"/>
</dbReference>
<sequence length="167" mass="17677">MSKTIITTVLLTSLLGGLMATQVNAAEVIRHKLPNSDFPISLAVEIPPGATVVNLSGVVPPIADSKADPKTLAAYGDTEVQTVNVLKNIEGTLKSLNLTMGDVVKMQVYLVGTPETGKMDFAGFMKGYTQFFGTAAQPKLPTRSAFQVAGLANPNYLVEIEVTAVRP</sequence>
<keyword evidence="2" id="KW-0732">Signal</keyword>
<dbReference type="CDD" id="cd06151">
    <property type="entry name" value="YjgF_YER057c_UK114_like_3"/>
    <property type="match status" value="1"/>
</dbReference>
<feature type="signal peptide" evidence="2">
    <location>
        <begin position="1"/>
        <end position="25"/>
    </location>
</feature>
<dbReference type="OrthoDB" id="9803101at2"/>
<dbReference type="Gene3D" id="3.30.1330.40">
    <property type="entry name" value="RutC-like"/>
    <property type="match status" value="1"/>
</dbReference>
<dbReference type="Proteomes" id="UP000447574">
    <property type="component" value="Unassembled WGS sequence"/>
</dbReference>
<organism evidence="6 11">
    <name type="scientific">Pseudomonas helleri</name>
    <dbReference type="NCBI Taxonomy" id="1608996"/>
    <lineage>
        <taxon>Bacteria</taxon>
        <taxon>Pseudomonadati</taxon>
        <taxon>Pseudomonadota</taxon>
        <taxon>Gammaproteobacteria</taxon>
        <taxon>Pseudomonadales</taxon>
        <taxon>Pseudomonadaceae</taxon>
        <taxon>Pseudomonas</taxon>
    </lineage>
</organism>
<evidence type="ECO:0000313" key="8">
    <source>
        <dbReference type="Proteomes" id="UP000441404"/>
    </source>
</evidence>
<dbReference type="STRING" id="1608996.TU84_11760"/>
<accession>A0A0J6I411</accession>
<name>A0A0J6I411_9PSED</name>
<dbReference type="EMBL" id="WIVX01000286">
    <property type="protein sequence ID" value="MQU35212.1"/>
    <property type="molecule type" value="Genomic_DNA"/>
</dbReference>
<dbReference type="InterPro" id="IPR019897">
    <property type="entry name" value="RidA_CS"/>
</dbReference>
<evidence type="ECO:0000313" key="10">
    <source>
        <dbReference type="Proteomes" id="UP000466863"/>
    </source>
</evidence>
<dbReference type="EMBL" id="WIWI01000004">
    <property type="protein sequence ID" value="MQT88012.1"/>
    <property type="molecule type" value="Genomic_DNA"/>
</dbReference>
<proteinExistence type="inferred from homology"/>
<evidence type="ECO:0000313" key="11">
    <source>
        <dbReference type="Proteomes" id="UP000470186"/>
    </source>
</evidence>
<dbReference type="Proteomes" id="UP000466863">
    <property type="component" value="Unassembled WGS sequence"/>
</dbReference>
<dbReference type="PANTHER" id="PTHR11803:SF59">
    <property type="entry name" value="ENDORIBONUCLEASE"/>
    <property type="match status" value="1"/>
</dbReference>
<dbReference type="Proteomes" id="UP000441404">
    <property type="component" value="Unassembled WGS sequence"/>
</dbReference>
<evidence type="ECO:0000313" key="7">
    <source>
        <dbReference type="EMBL" id="MQU43298.1"/>
    </source>
</evidence>
<dbReference type="GO" id="GO:0019239">
    <property type="term" value="F:deaminase activity"/>
    <property type="evidence" value="ECO:0007669"/>
    <property type="project" value="TreeGrafter"/>
</dbReference>
<protein>
    <submittedName>
        <fullName evidence="6">Uncharacterized protein</fullName>
    </submittedName>
</protein>
<dbReference type="InterPro" id="IPR006175">
    <property type="entry name" value="YjgF/YER057c/UK114"/>
</dbReference>
<reference evidence="8 9" key="1">
    <citation type="submission" date="2019-10" db="EMBL/GenBank/DDBJ databases">
        <title>Evaluation of single-gene subtyping targets for Pseudomonas.</title>
        <authorList>
            <person name="Reichler S.J."/>
            <person name="Orsi R.H."/>
            <person name="Wiedmann M."/>
            <person name="Martin N.H."/>
            <person name="Murphy S.I."/>
        </authorList>
    </citation>
    <scope>NUCLEOTIDE SEQUENCE [LARGE SCALE GENOMIC DNA]</scope>
    <source>
        <strain evidence="7 10">FSL R10-1876</strain>
        <strain evidence="6 11">FSL R10-2107</strain>
        <strain evidence="4 9">FSL R10-2932</strain>
        <strain evidence="5 12">FSL R10-3254</strain>
        <strain evidence="3 8">FSL R10-3257</strain>
    </source>
</reference>
<dbReference type="EMBL" id="WIVV01000049">
    <property type="protein sequence ID" value="MQU43298.1"/>
    <property type="molecule type" value="Genomic_DNA"/>
</dbReference>
<dbReference type="EMBL" id="WIWF01000096">
    <property type="protein sequence ID" value="MQT76610.1"/>
    <property type="molecule type" value="Genomic_DNA"/>
</dbReference>
<evidence type="ECO:0000256" key="2">
    <source>
        <dbReference type="SAM" id="SignalP"/>
    </source>
</evidence>
<comment type="caution">
    <text evidence="6">The sequence shown here is derived from an EMBL/GenBank/DDBJ whole genome shotgun (WGS) entry which is preliminary data.</text>
</comment>
<evidence type="ECO:0000313" key="5">
    <source>
        <dbReference type="EMBL" id="MQT88012.1"/>
    </source>
</evidence>